<feature type="transmembrane region" description="Helical" evidence="1">
    <location>
        <begin position="20"/>
        <end position="41"/>
    </location>
</feature>
<evidence type="ECO:0000313" key="3">
    <source>
        <dbReference type="MGI" id="MGI:1096566"/>
    </source>
</evidence>
<feature type="transmembrane region" description="Helical" evidence="1">
    <location>
        <begin position="53"/>
        <end position="72"/>
    </location>
</feature>
<keyword evidence="1" id="KW-0472">Membrane</keyword>
<reference evidence="2" key="8">
    <citation type="journal article" date="2005" name="Science">
        <title>Antisense Transcription in the Mammalian Transcriptome.</title>
        <authorList>
            <consortium name="RIKEN Genome Exploration Research Group and Genome Science Group (Genome Network Project Core Group) and the FANTOM Consortium"/>
        </authorList>
    </citation>
    <scope>NUCLEOTIDE SEQUENCE</scope>
    <source>
        <strain evidence="2">C57BL/6J</strain>
        <tissue evidence="2">Thymus</tissue>
    </source>
</reference>
<reference evidence="2" key="7">
    <citation type="journal article" date="2005" name="Science">
        <title>The Transcriptional Landscape of the Mammalian Genome.</title>
        <authorList>
            <consortium name="The FANTOM Consortium"/>
            <consortium name="Riken Genome Exploration Research Group and Genome Science Group (Genome Network Project Core Group)"/>
        </authorList>
    </citation>
    <scope>NUCLEOTIDE SEQUENCE</scope>
    <source>
        <strain evidence="2">C57BL/6J</strain>
        <tissue evidence="2">Thymus</tissue>
    </source>
</reference>
<proteinExistence type="evidence at transcript level"/>
<reference evidence="2" key="6">
    <citation type="journal article" date="2002" name="Nature">
        <title>Analysis of the mouse transcriptome based on functional annotation of 60,770 full-length cDNAs.</title>
        <authorList>
            <consortium name="The FANTOM Consortium and the RIKEN Genome Exploration Research Group Phase I and II Team"/>
        </authorList>
    </citation>
    <scope>NUCLEOTIDE SEQUENCE</scope>
    <source>
        <strain evidence="2">C57BL/6J</strain>
        <tissue evidence="2">Thymus</tissue>
    </source>
</reference>
<protein>
    <submittedName>
        <fullName evidence="2">Uncharacterized protein</fullName>
    </submittedName>
</protein>
<evidence type="ECO:0000256" key="1">
    <source>
        <dbReference type="SAM" id="Phobius"/>
    </source>
</evidence>
<dbReference type="EMBL" id="AK040627">
    <property type="protein sequence ID" value="BAC30652.1"/>
    <property type="molecule type" value="mRNA"/>
</dbReference>
<evidence type="ECO:0000313" key="2">
    <source>
        <dbReference type="EMBL" id="BAC30652.1"/>
    </source>
</evidence>
<dbReference type="AGR" id="MGI:1096566"/>
<sequence>MALLPPKQGHVPHCSIGGALVSWLFPGCGWCFIFSNFHGLCAPFVRLRSCPHVSYFAFSCSCLMIFPFDRAFEPSKIWKAKQTPAITVVTALWPLACLTLASPGKGFFP</sequence>
<dbReference type="MGI" id="MGI:1096566">
    <property type="gene designation" value="Pias2"/>
</dbReference>
<reference evidence="2" key="5">
    <citation type="submission" date="2001-07" db="EMBL/GenBank/DDBJ databases">
        <authorList>
            <person name="Adachi J."/>
            <person name="Aizawa K."/>
            <person name="Akimura T."/>
            <person name="Arakawa T."/>
            <person name="Bono H."/>
            <person name="Carninci P."/>
            <person name="Fukuda S."/>
            <person name="Furuno M."/>
            <person name="Hanagaki T."/>
            <person name="Hara A."/>
            <person name="Hashizume W."/>
            <person name="Hayashida K."/>
            <person name="Hayatsu N."/>
            <person name="Hiramoto K."/>
            <person name="Hiraoka T."/>
            <person name="Hirozane T."/>
            <person name="Hori F."/>
            <person name="Imotani K."/>
            <person name="Ishii Y."/>
            <person name="Itoh M."/>
            <person name="Kagawa I."/>
            <person name="Kasukawa T."/>
            <person name="Katoh H."/>
            <person name="Kawai J."/>
            <person name="Kojima Y."/>
            <person name="Kondo S."/>
            <person name="Konno H."/>
            <person name="Kouda M."/>
            <person name="Koya S."/>
            <person name="Kurihara C."/>
            <person name="Matsuyama T."/>
            <person name="Miyazaki A."/>
            <person name="Murata M."/>
            <person name="Nakamura M."/>
            <person name="Nishi K."/>
            <person name="Nomura K."/>
            <person name="Numazaki R."/>
            <person name="Ohno M."/>
            <person name="Ohsato N."/>
            <person name="Okazaki Y."/>
            <person name="Saito R."/>
            <person name="Saitoh H."/>
            <person name="Sakai C."/>
            <person name="Sakai K."/>
            <person name="Sakazume N."/>
            <person name="Sano H."/>
            <person name="Sasaki D."/>
            <person name="Shibata K."/>
            <person name="Shinagawa A."/>
            <person name="Shiraki T."/>
            <person name="Sogabe Y."/>
            <person name="Tagami M."/>
            <person name="Tagawa A."/>
            <person name="Takahashi F."/>
            <person name="Takaku-Akahira S."/>
            <person name="Takeda Y."/>
            <person name="Tanaka T."/>
            <person name="Tomaru A."/>
            <person name="Toya T."/>
            <person name="Yasunishi A."/>
            <person name="Muramatsu M."/>
            <person name="Hayashizaki Y."/>
        </authorList>
    </citation>
    <scope>NUCLEOTIDE SEQUENCE</scope>
    <source>
        <strain evidence="2">C57BL/6J</strain>
        <tissue evidence="2">Thymus</tissue>
    </source>
</reference>
<feature type="transmembrane region" description="Helical" evidence="1">
    <location>
        <begin position="84"/>
        <end position="101"/>
    </location>
</feature>
<name>Q8C9T3_MOUSE</name>
<keyword evidence="1" id="KW-1133">Transmembrane helix</keyword>
<reference evidence="2" key="1">
    <citation type="journal article" date="1999" name="Methods Enzymol.">
        <title>High-efficiency full-length cDNA cloning.</title>
        <authorList>
            <person name="Carninci P."/>
            <person name="Hayashizaki Y."/>
        </authorList>
    </citation>
    <scope>NUCLEOTIDE SEQUENCE</scope>
    <source>
        <strain evidence="2">C57BL/6J</strain>
        <tissue evidence="2">Thymus</tissue>
    </source>
</reference>
<gene>
    <name evidence="3" type="primary">Pias2</name>
    <name evidence="3" type="synonym">Miz1</name>
</gene>
<dbReference type="AlphaFoldDB" id="Q8C9T3"/>
<reference evidence="2" key="3">
    <citation type="journal article" date="2000" name="Genome Res.">
        <title>RIKEN integrated sequence analysis (RISA) system--384-format sequencing pipeline with 384 multicapillary sequencer.</title>
        <authorList>
            <person name="Shibata K."/>
            <person name="Itoh M."/>
            <person name="Aizawa K."/>
            <person name="Nagaoka S."/>
            <person name="Sasaki N."/>
            <person name="Carninci P."/>
            <person name="Konno H."/>
            <person name="Akiyama J."/>
            <person name="Nishi K."/>
            <person name="Kitsunai T."/>
            <person name="Tashiro H."/>
            <person name="Itoh M."/>
            <person name="Sumi N."/>
            <person name="Ishii Y."/>
            <person name="Nakamura S."/>
            <person name="Hazama M."/>
            <person name="Nishine T."/>
            <person name="Harada A."/>
            <person name="Yamamoto R."/>
            <person name="Matsumoto H."/>
            <person name="Sakaguchi S."/>
            <person name="Ikegami T."/>
            <person name="Kashiwagi K."/>
            <person name="Fujiwake S."/>
            <person name="Inoue K."/>
            <person name="Togawa Y."/>
            <person name="Izawa M."/>
            <person name="Ohara E."/>
            <person name="Watahiki M."/>
            <person name="Yoneda Y."/>
            <person name="Ishikawa T."/>
            <person name="Ozawa K."/>
            <person name="Tanaka T."/>
            <person name="Matsuura S."/>
            <person name="Kawai J."/>
            <person name="Okazaki Y."/>
            <person name="Muramatsu M."/>
            <person name="Inoue Y."/>
            <person name="Kira A."/>
            <person name="Hayashizaki Y."/>
        </authorList>
    </citation>
    <scope>NUCLEOTIDE SEQUENCE</scope>
    <source>
        <strain evidence="2">C57BL/6J</strain>
        <tissue evidence="2">Thymus</tissue>
    </source>
</reference>
<accession>Q8C9T3</accession>
<reference evidence="2" key="4">
    <citation type="journal article" date="2001" name="Nature">
        <title>Functional annotation of a full-length mouse cDNA collection.</title>
        <authorList>
            <consortium name="The RIKEN Genome Exploration Research Group Phase II Team and the FANTOM Consortium"/>
        </authorList>
    </citation>
    <scope>NUCLEOTIDE SEQUENCE</scope>
    <source>
        <strain evidence="2">C57BL/6J</strain>
        <tissue evidence="2">Thymus</tissue>
    </source>
</reference>
<organism evidence="2">
    <name type="scientific">Mus musculus</name>
    <name type="common">Mouse</name>
    <dbReference type="NCBI Taxonomy" id="10090"/>
    <lineage>
        <taxon>Eukaryota</taxon>
        <taxon>Metazoa</taxon>
        <taxon>Chordata</taxon>
        <taxon>Craniata</taxon>
        <taxon>Vertebrata</taxon>
        <taxon>Euteleostomi</taxon>
        <taxon>Mammalia</taxon>
        <taxon>Eutheria</taxon>
        <taxon>Euarchontoglires</taxon>
        <taxon>Glires</taxon>
        <taxon>Rodentia</taxon>
        <taxon>Myomorpha</taxon>
        <taxon>Muroidea</taxon>
        <taxon>Muridae</taxon>
        <taxon>Murinae</taxon>
        <taxon>Mus</taxon>
        <taxon>Mus</taxon>
    </lineage>
</organism>
<reference evidence="2" key="2">
    <citation type="journal article" date="2000" name="Genome Res.">
        <title>Normalization and subtraction of cap-trapper-selected cDNAs to prepare full-length cDNA libraries for rapid discovery of new genes.</title>
        <authorList>
            <person name="Carninci P."/>
            <person name="Shibata Y."/>
            <person name="Hayatsu N."/>
            <person name="Sugahara Y."/>
            <person name="Shibata K."/>
            <person name="Itoh M."/>
            <person name="Konno H."/>
            <person name="Okazaki Y."/>
            <person name="Muramatsu M."/>
            <person name="Hayashizaki Y."/>
        </authorList>
    </citation>
    <scope>NUCLEOTIDE SEQUENCE</scope>
    <source>
        <strain evidence="2">C57BL/6J</strain>
        <tissue evidence="2">Thymus</tissue>
    </source>
</reference>
<keyword evidence="1" id="KW-0812">Transmembrane</keyword>